<evidence type="ECO:0000256" key="1">
    <source>
        <dbReference type="SAM" id="Coils"/>
    </source>
</evidence>
<evidence type="ECO:0000313" key="2">
    <source>
        <dbReference type="EMBL" id="CAK0863125.1"/>
    </source>
</evidence>
<feature type="coiled-coil region" evidence="1">
    <location>
        <begin position="334"/>
        <end position="376"/>
    </location>
</feature>
<comment type="caution">
    <text evidence="2">The sequence shown here is derived from an EMBL/GenBank/DDBJ whole genome shotgun (WGS) entry which is preliminary data.</text>
</comment>
<name>A0ABN9UT78_9DINO</name>
<sequence>MEADLSEAQKQEAMRSEEFEVLRKAKTAEIEAGERIRMEEQKEDELATTANALAEAKEDLGQEQALLAENQGFLKNMKETCAEADKNWGQRRKARQAEMEAVAQTIAILTEDEARDAAAGTYSFVQRSSARRAESARAGGRRRAAAALLHRAALKAHSPQLAMLATAVELDAFEKVKKAIDDMIVMLKRQTEDEVKKHDWCKAEFKENEMTTLKTDDRKADLEAKIAELASTIKALETDIAKATHDIEEAEVALQSASLARREENLDYQKVVADQTVVIDVLKKAAKRMAKYYENESFLQRRKGTENPAPGSVAPVAQMEYKPSSGAAGVMQMLEKLISEAKELMTESKSSESEAQKAYEETIASTNAQIADLQKLVTVKAQAKAKATKDKLQAEEDLTATVLELEGLAKYKADLHTECDFLLHNFDTRQESRGAEVEALQQAKQILNGAQLSGF</sequence>
<feature type="coiled-coil region" evidence="1">
    <location>
        <begin position="219"/>
        <end position="260"/>
    </location>
</feature>
<evidence type="ECO:0000313" key="3">
    <source>
        <dbReference type="Proteomes" id="UP001189429"/>
    </source>
</evidence>
<reference evidence="2" key="1">
    <citation type="submission" date="2023-10" db="EMBL/GenBank/DDBJ databases">
        <authorList>
            <person name="Chen Y."/>
            <person name="Shah S."/>
            <person name="Dougan E. K."/>
            <person name="Thang M."/>
            <person name="Chan C."/>
        </authorList>
    </citation>
    <scope>NUCLEOTIDE SEQUENCE [LARGE SCALE GENOMIC DNA]</scope>
</reference>
<proteinExistence type="predicted"/>
<accession>A0ABN9UT78</accession>
<organism evidence="2 3">
    <name type="scientific">Prorocentrum cordatum</name>
    <dbReference type="NCBI Taxonomy" id="2364126"/>
    <lineage>
        <taxon>Eukaryota</taxon>
        <taxon>Sar</taxon>
        <taxon>Alveolata</taxon>
        <taxon>Dinophyceae</taxon>
        <taxon>Prorocentrales</taxon>
        <taxon>Prorocentraceae</taxon>
        <taxon>Prorocentrum</taxon>
    </lineage>
</organism>
<keyword evidence="3" id="KW-1185">Reference proteome</keyword>
<keyword evidence="1" id="KW-0175">Coiled coil</keyword>
<dbReference type="EMBL" id="CAUYUJ010016227">
    <property type="protein sequence ID" value="CAK0863125.1"/>
    <property type="molecule type" value="Genomic_DNA"/>
</dbReference>
<protein>
    <submittedName>
        <fullName evidence="2">Uncharacterized protein</fullName>
    </submittedName>
</protein>
<dbReference type="Proteomes" id="UP001189429">
    <property type="component" value="Unassembled WGS sequence"/>
</dbReference>
<gene>
    <name evidence="2" type="ORF">PCOR1329_LOCUS51352</name>
</gene>